<comment type="caution">
    <text evidence="3">The sequence shown here is derived from an EMBL/GenBank/DDBJ whole genome shotgun (WGS) entry which is preliminary data.</text>
</comment>
<sequence>MLYLGHYLMELSIGTPSININGVVDMGSDLRWTQCEMVKYYSLMSLLAIVLLSNLGSQHPIAHLPHLPAPPPPMVVATYIPPPAAIFVLRIVSSTQLRQPDISILLFSQIVTSNLKSTIFLIARVAVSPSSVFSF</sequence>
<evidence type="ECO:0000313" key="3">
    <source>
        <dbReference type="EMBL" id="KAK7274115.1"/>
    </source>
</evidence>
<gene>
    <name evidence="3" type="ORF">RIF29_15189</name>
</gene>
<dbReference type="Pfam" id="PF14543">
    <property type="entry name" value="TAXi_N"/>
    <property type="match status" value="1"/>
</dbReference>
<reference evidence="3 4" key="1">
    <citation type="submission" date="2024-01" db="EMBL/GenBank/DDBJ databases">
        <title>The genomes of 5 underutilized Papilionoideae crops provide insights into root nodulation and disease resistanc.</title>
        <authorList>
            <person name="Yuan L."/>
        </authorList>
    </citation>
    <scope>NUCLEOTIDE SEQUENCE [LARGE SCALE GENOMIC DNA]</scope>
    <source>
        <strain evidence="3">ZHUSHIDOU_FW_LH</strain>
        <tissue evidence="3">Leaf</tissue>
    </source>
</reference>
<dbReference type="Proteomes" id="UP001372338">
    <property type="component" value="Unassembled WGS sequence"/>
</dbReference>
<dbReference type="SUPFAM" id="SSF50630">
    <property type="entry name" value="Acid proteases"/>
    <property type="match status" value="1"/>
</dbReference>
<dbReference type="EMBL" id="JAYWIO010000003">
    <property type="protein sequence ID" value="KAK7274115.1"/>
    <property type="molecule type" value="Genomic_DNA"/>
</dbReference>
<dbReference type="AlphaFoldDB" id="A0AAN9FEH8"/>
<protein>
    <recommendedName>
        <fullName evidence="2">Peptidase A1 domain-containing protein</fullName>
    </recommendedName>
</protein>
<dbReference type="PROSITE" id="PS51767">
    <property type="entry name" value="PEPTIDASE_A1"/>
    <property type="match status" value="1"/>
</dbReference>
<evidence type="ECO:0000259" key="2">
    <source>
        <dbReference type="PROSITE" id="PS51767"/>
    </source>
</evidence>
<evidence type="ECO:0000256" key="1">
    <source>
        <dbReference type="ARBA" id="ARBA00007447"/>
    </source>
</evidence>
<dbReference type="InterPro" id="IPR033121">
    <property type="entry name" value="PEPTIDASE_A1"/>
</dbReference>
<evidence type="ECO:0000313" key="4">
    <source>
        <dbReference type="Proteomes" id="UP001372338"/>
    </source>
</evidence>
<name>A0AAN9FEH8_CROPI</name>
<proteinExistence type="inferred from homology"/>
<keyword evidence="4" id="KW-1185">Reference proteome</keyword>
<feature type="domain" description="Peptidase A1" evidence="2">
    <location>
        <begin position="7"/>
        <end position="135"/>
    </location>
</feature>
<accession>A0AAN9FEH8</accession>
<dbReference type="Gene3D" id="2.40.70.10">
    <property type="entry name" value="Acid Proteases"/>
    <property type="match status" value="1"/>
</dbReference>
<comment type="similarity">
    <text evidence="1">Belongs to the peptidase A1 family.</text>
</comment>
<organism evidence="3 4">
    <name type="scientific">Crotalaria pallida</name>
    <name type="common">Smooth rattlebox</name>
    <name type="synonym">Crotalaria striata</name>
    <dbReference type="NCBI Taxonomy" id="3830"/>
    <lineage>
        <taxon>Eukaryota</taxon>
        <taxon>Viridiplantae</taxon>
        <taxon>Streptophyta</taxon>
        <taxon>Embryophyta</taxon>
        <taxon>Tracheophyta</taxon>
        <taxon>Spermatophyta</taxon>
        <taxon>Magnoliopsida</taxon>
        <taxon>eudicotyledons</taxon>
        <taxon>Gunneridae</taxon>
        <taxon>Pentapetalae</taxon>
        <taxon>rosids</taxon>
        <taxon>fabids</taxon>
        <taxon>Fabales</taxon>
        <taxon>Fabaceae</taxon>
        <taxon>Papilionoideae</taxon>
        <taxon>50 kb inversion clade</taxon>
        <taxon>genistoids sensu lato</taxon>
        <taxon>core genistoids</taxon>
        <taxon>Crotalarieae</taxon>
        <taxon>Crotalaria</taxon>
    </lineage>
</organism>
<dbReference type="InterPro" id="IPR021109">
    <property type="entry name" value="Peptidase_aspartic_dom_sf"/>
</dbReference>
<dbReference type="InterPro" id="IPR032861">
    <property type="entry name" value="TAXi_N"/>
</dbReference>